<gene>
    <name evidence="3" type="ORF">PEBR_34502</name>
    <name evidence="2" type="ORF">PMG11_04051</name>
</gene>
<dbReference type="EMBL" id="LJBN01000196">
    <property type="protein sequence ID" value="OOQ83425.1"/>
    <property type="molecule type" value="Genomic_DNA"/>
</dbReference>
<dbReference type="Proteomes" id="UP000190744">
    <property type="component" value="Unassembled WGS sequence"/>
</dbReference>
<proteinExistence type="predicted"/>
<reference evidence="5" key="3">
    <citation type="submission" date="2015-09" db="EMBL/GenBank/DDBJ databases">
        <authorList>
            <person name="Fill T.P."/>
            <person name="Baretta J.F."/>
            <person name="de Almeida L.G."/>
            <person name="Rocha M."/>
            <person name="de Souza D.H."/>
            <person name="Malavazi I."/>
            <person name="Cerdeira L.T."/>
            <person name="Hong H."/>
            <person name="Samborskyy M."/>
            <person name="de Vasconcelos A.T."/>
            <person name="Leadlay P."/>
            <person name="Rodrigues-Filho E."/>
        </authorList>
    </citation>
    <scope>NUCLEOTIDE SEQUENCE [LARGE SCALE GENOMIC DNA]</scope>
    <source>
        <strain evidence="5">LaBioMMi 136</strain>
    </source>
</reference>
<feature type="compositionally biased region" description="Basic and acidic residues" evidence="1">
    <location>
        <begin position="9"/>
        <end position="18"/>
    </location>
</feature>
<dbReference type="EMBL" id="CDHK01000003">
    <property type="protein sequence ID" value="CEO59375.1"/>
    <property type="molecule type" value="Genomic_DNA"/>
</dbReference>
<dbReference type="OrthoDB" id="3913483at2759"/>
<feature type="compositionally biased region" description="Polar residues" evidence="1">
    <location>
        <begin position="33"/>
        <end position="43"/>
    </location>
</feature>
<protein>
    <submittedName>
        <fullName evidence="2">Uncharacterized protein</fullName>
    </submittedName>
</protein>
<reference evidence="3" key="4">
    <citation type="submission" date="2015-09" db="EMBL/GenBank/DDBJ databases">
        <authorList>
            <person name="Jackson K.R."/>
            <person name="Lunt B.L."/>
            <person name="Fisher J.N.B."/>
            <person name="Gardner A.V."/>
            <person name="Bailey M.E."/>
            <person name="Deus L.M."/>
            <person name="Earl A.S."/>
            <person name="Gibby P.D."/>
            <person name="Hartmann K.A."/>
            <person name="Liu J.E."/>
            <person name="Manci A.M."/>
            <person name="Nielsen D.A."/>
            <person name="Solomon M.B."/>
            <person name="Breakwell D.P."/>
            <person name="Burnett S.H."/>
            <person name="Grose J.H."/>
        </authorList>
    </citation>
    <scope>NUCLEOTIDE SEQUENCE [LARGE SCALE GENOMIC DNA]</scope>
    <source>
        <strain evidence="3">LaBioMMi 136</strain>
    </source>
</reference>
<evidence type="ECO:0000313" key="5">
    <source>
        <dbReference type="Proteomes" id="UP000190744"/>
    </source>
</evidence>
<reference evidence="2" key="1">
    <citation type="submission" date="2014-11" db="EMBL/GenBank/DDBJ databases">
        <authorList>
            <person name="Zhu J."/>
            <person name="Qi W."/>
            <person name="Song R."/>
        </authorList>
    </citation>
    <scope>NUCLEOTIDE SEQUENCE [LARGE SCALE GENOMIC DNA]</scope>
</reference>
<evidence type="ECO:0000256" key="1">
    <source>
        <dbReference type="SAM" id="MobiDB-lite"/>
    </source>
</evidence>
<name>A0A0F7VH11_PENBI</name>
<keyword evidence="4" id="KW-1185">Reference proteome</keyword>
<feature type="compositionally biased region" description="Basic and acidic residues" evidence="1">
    <location>
        <begin position="44"/>
        <end position="55"/>
    </location>
</feature>
<evidence type="ECO:0000313" key="3">
    <source>
        <dbReference type="EMBL" id="OOQ83425.1"/>
    </source>
</evidence>
<evidence type="ECO:0000313" key="4">
    <source>
        <dbReference type="Proteomes" id="UP000042958"/>
    </source>
</evidence>
<accession>A0A0F7VH11</accession>
<sequence>MTDATFHTTRQDLRKAESRVAGQHGGKTPADSDVSQMKSIIDQNTDKPKQIDEAKANLPLPDQPPVASDWNSSDQRTVNVGSGGIEGPISGDNDTALRGPATAGSSARVDGAELHKPTAPQGNVGRQRVEGLDSLPSDATSR</sequence>
<feature type="compositionally biased region" description="Polar residues" evidence="1">
    <location>
        <begin position="69"/>
        <end position="80"/>
    </location>
</feature>
<organism evidence="2 4">
    <name type="scientific">Penicillium brasilianum</name>
    <dbReference type="NCBI Taxonomy" id="104259"/>
    <lineage>
        <taxon>Eukaryota</taxon>
        <taxon>Fungi</taxon>
        <taxon>Dikarya</taxon>
        <taxon>Ascomycota</taxon>
        <taxon>Pezizomycotina</taxon>
        <taxon>Eurotiomycetes</taxon>
        <taxon>Eurotiomycetidae</taxon>
        <taxon>Eurotiales</taxon>
        <taxon>Aspergillaceae</taxon>
        <taxon>Penicillium</taxon>
    </lineage>
</organism>
<dbReference type="Proteomes" id="UP000042958">
    <property type="component" value="Unassembled WGS sequence"/>
</dbReference>
<dbReference type="AlphaFoldDB" id="A0A0F7VH11"/>
<evidence type="ECO:0000313" key="2">
    <source>
        <dbReference type="EMBL" id="CEO59375.1"/>
    </source>
</evidence>
<reference evidence="4" key="2">
    <citation type="journal article" date="2015" name="Genome Announc.">
        <title>Draft genome sequence of the fungus Penicillium brasilianum MG11.</title>
        <authorList>
            <person name="Horn F."/>
            <person name="Linde J."/>
            <person name="Mattern D.J."/>
            <person name="Walther G."/>
            <person name="Guthke R."/>
            <person name="Brakhage A.A."/>
            <person name="Valiante V."/>
        </authorList>
    </citation>
    <scope>NUCLEOTIDE SEQUENCE [LARGE SCALE GENOMIC DNA]</scope>
    <source>
        <strain evidence="4">MG11</strain>
    </source>
</reference>
<feature type="region of interest" description="Disordered" evidence="1">
    <location>
        <begin position="1"/>
        <end position="142"/>
    </location>
</feature>